<dbReference type="AlphaFoldDB" id="F4QHR2"/>
<keyword evidence="1" id="KW-0812">Transmembrane</keyword>
<keyword evidence="3" id="KW-1185">Reference proteome</keyword>
<keyword evidence="1" id="KW-1133">Transmembrane helix</keyword>
<protein>
    <submittedName>
        <fullName evidence="2">Uncharacterized protein</fullName>
    </submittedName>
</protein>
<accession>F4QHR2</accession>
<organism evidence="2 3">
    <name type="scientific">Asticcacaulis biprosthecium C19</name>
    <dbReference type="NCBI Taxonomy" id="715226"/>
    <lineage>
        <taxon>Bacteria</taxon>
        <taxon>Pseudomonadati</taxon>
        <taxon>Pseudomonadota</taxon>
        <taxon>Alphaproteobacteria</taxon>
        <taxon>Caulobacterales</taxon>
        <taxon>Caulobacteraceae</taxon>
        <taxon>Asticcacaulis</taxon>
    </lineage>
</organism>
<evidence type="ECO:0000256" key="1">
    <source>
        <dbReference type="SAM" id="Phobius"/>
    </source>
</evidence>
<dbReference type="HOGENOM" id="CLU_1286575_0_0_5"/>
<dbReference type="EMBL" id="GL883077">
    <property type="protein sequence ID" value="EGF92799.1"/>
    <property type="molecule type" value="Genomic_DNA"/>
</dbReference>
<reference evidence="3" key="1">
    <citation type="submission" date="2011-03" db="EMBL/GenBank/DDBJ databases">
        <title>Draft genome sequence of Brevundimonas diminuta.</title>
        <authorList>
            <person name="Brown P.J.B."/>
            <person name="Buechlein A."/>
            <person name="Hemmerich C."/>
            <person name="Brun Y.V."/>
        </authorList>
    </citation>
    <scope>NUCLEOTIDE SEQUENCE [LARGE SCALE GENOMIC DNA]</scope>
    <source>
        <strain evidence="3">C19</strain>
    </source>
</reference>
<sequence>MTLDLPAMSAQFSVTIETLANLVTLLSFPIIVASIFAAFQQIRSQAKLSANEISIKALDHFYGSFMATSALRRDLQARFDRGDTTVSRQEAMQYYYQYWQQRELEWEYFVRGLISVDMFARWSENCVRHIIGLRDLNYYDHGQTHKLSSREIFENNVLGSILRRSDDCRNFYADLLALTDKITTSGIDPQSDEAYRLIKLFVFRRARSLKIKAP</sequence>
<dbReference type="Proteomes" id="UP000006512">
    <property type="component" value="Unassembled WGS sequence"/>
</dbReference>
<proteinExistence type="predicted"/>
<dbReference type="RefSeq" id="WP_006271981.1">
    <property type="nucleotide sequence ID" value="NZ_GL883077.1"/>
</dbReference>
<feature type="transmembrane region" description="Helical" evidence="1">
    <location>
        <begin position="20"/>
        <end position="39"/>
    </location>
</feature>
<evidence type="ECO:0000313" key="3">
    <source>
        <dbReference type="Proteomes" id="UP000006512"/>
    </source>
</evidence>
<gene>
    <name evidence="2" type="ORF">ABI_12370</name>
</gene>
<evidence type="ECO:0000313" key="2">
    <source>
        <dbReference type="EMBL" id="EGF92799.1"/>
    </source>
</evidence>
<dbReference type="STRING" id="715226.ABI_12370"/>
<name>F4QHR2_9CAUL</name>
<keyword evidence="1" id="KW-0472">Membrane</keyword>